<gene>
    <name evidence="1" type="primary">Nfu_g_1_009684</name>
</gene>
<dbReference type="EMBL" id="HAEE01009202">
    <property type="protein sequence ID" value="SBR29252.1"/>
    <property type="molecule type" value="Transcribed_RNA"/>
</dbReference>
<protein>
    <submittedName>
        <fullName evidence="1">Uncharacterized protein</fullName>
    </submittedName>
</protein>
<organism evidence="1">
    <name type="scientific">Nothobranchius kuhntae</name>
    <name type="common">Beira killifish</name>
    <dbReference type="NCBI Taxonomy" id="321403"/>
    <lineage>
        <taxon>Eukaryota</taxon>
        <taxon>Metazoa</taxon>
        <taxon>Chordata</taxon>
        <taxon>Craniata</taxon>
        <taxon>Vertebrata</taxon>
        <taxon>Euteleostomi</taxon>
        <taxon>Actinopterygii</taxon>
        <taxon>Neopterygii</taxon>
        <taxon>Teleostei</taxon>
        <taxon>Neoteleostei</taxon>
        <taxon>Acanthomorphata</taxon>
        <taxon>Ovalentaria</taxon>
        <taxon>Atherinomorphae</taxon>
        <taxon>Cyprinodontiformes</taxon>
        <taxon>Nothobranchiidae</taxon>
        <taxon>Nothobranchius</taxon>
    </lineage>
</organism>
<feature type="non-terminal residue" evidence="1">
    <location>
        <position position="48"/>
    </location>
</feature>
<reference evidence="1" key="2">
    <citation type="submission" date="2016-06" db="EMBL/GenBank/DDBJ databases">
        <title>The genome of a short-lived fish provides insights into sex chromosome evolution and the genetic control of aging.</title>
        <authorList>
            <person name="Reichwald K."/>
            <person name="Felder M."/>
            <person name="Petzold A."/>
            <person name="Koch P."/>
            <person name="Groth M."/>
            <person name="Platzer M."/>
        </authorList>
    </citation>
    <scope>NUCLEOTIDE SEQUENCE</scope>
    <source>
        <tissue evidence="1">Brain</tissue>
    </source>
</reference>
<name>A0A1A8KAC4_NOTKU</name>
<sequence>VEFLFPASTSLTVCWKSTDTKSQPCPGSFKVLLDKSSGLTTPEKLQAK</sequence>
<proteinExistence type="predicted"/>
<reference evidence="1" key="1">
    <citation type="submission" date="2016-05" db="EMBL/GenBank/DDBJ databases">
        <authorList>
            <person name="Lavstsen T."/>
            <person name="Jespersen J.S."/>
        </authorList>
    </citation>
    <scope>NUCLEOTIDE SEQUENCE</scope>
    <source>
        <tissue evidence="1">Brain</tissue>
    </source>
</reference>
<evidence type="ECO:0000313" key="1">
    <source>
        <dbReference type="EMBL" id="SBR29252.1"/>
    </source>
</evidence>
<feature type="non-terminal residue" evidence="1">
    <location>
        <position position="1"/>
    </location>
</feature>
<dbReference type="AlphaFoldDB" id="A0A1A8KAC4"/>
<accession>A0A1A8KAC4</accession>